<proteinExistence type="inferred from homology"/>
<dbReference type="InterPro" id="IPR036291">
    <property type="entry name" value="NAD(P)-bd_dom_sf"/>
</dbReference>
<gene>
    <name evidence="5" type="ORF">M23134_02978</name>
</gene>
<evidence type="ECO:0000313" key="6">
    <source>
        <dbReference type="Proteomes" id="UP000004095"/>
    </source>
</evidence>
<dbReference type="InterPro" id="IPR002347">
    <property type="entry name" value="SDR_fam"/>
</dbReference>
<dbReference type="PRINTS" id="PR00081">
    <property type="entry name" value="GDHRDH"/>
</dbReference>
<dbReference type="FunFam" id="3.40.50.720:FF:000084">
    <property type="entry name" value="Short-chain dehydrogenase reductase"/>
    <property type="match status" value="1"/>
</dbReference>
<dbReference type="Pfam" id="PF00106">
    <property type="entry name" value="adh_short"/>
    <property type="match status" value="1"/>
</dbReference>
<dbReference type="SUPFAM" id="SSF51735">
    <property type="entry name" value="NAD(P)-binding Rossmann-fold domains"/>
    <property type="match status" value="1"/>
</dbReference>
<evidence type="ECO:0000256" key="2">
    <source>
        <dbReference type="ARBA" id="ARBA00022857"/>
    </source>
</evidence>
<evidence type="ECO:0000256" key="4">
    <source>
        <dbReference type="RuleBase" id="RU000363"/>
    </source>
</evidence>
<organism evidence="5 6">
    <name type="scientific">Microscilla marina ATCC 23134</name>
    <dbReference type="NCBI Taxonomy" id="313606"/>
    <lineage>
        <taxon>Bacteria</taxon>
        <taxon>Pseudomonadati</taxon>
        <taxon>Bacteroidota</taxon>
        <taxon>Cytophagia</taxon>
        <taxon>Cytophagales</taxon>
        <taxon>Microscillaceae</taxon>
        <taxon>Microscilla</taxon>
    </lineage>
</organism>
<dbReference type="EMBL" id="AAWS01000031">
    <property type="protein sequence ID" value="EAY26727.1"/>
    <property type="molecule type" value="Genomic_DNA"/>
</dbReference>
<dbReference type="PANTHER" id="PTHR43391:SF14">
    <property type="entry name" value="DEHYDROGENASE_REDUCTASE SDR FAMILY PROTEIN 7-LIKE"/>
    <property type="match status" value="1"/>
</dbReference>
<dbReference type="Proteomes" id="UP000004095">
    <property type="component" value="Unassembled WGS sequence"/>
</dbReference>
<evidence type="ECO:0000313" key="5">
    <source>
        <dbReference type="EMBL" id="EAY26727.1"/>
    </source>
</evidence>
<dbReference type="PROSITE" id="PS00061">
    <property type="entry name" value="ADH_SHORT"/>
    <property type="match status" value="1"/>
</dbReference>
<dbReference type="AlphaFoldDB" id="A1ZSH9"/>
<dbReference type="InterPro" id="IPR020904">
    <property type="entry name" value="Sc_DH/Rdtase_CS"/>
</dbReference>
<dbReference type="CDD" id="cd05233">
    <property type="entry name" value="SDR_c"/>
    <property type="match status" value="1"/>
</dbReference>
<sequence>MVKLKYNFMDIKDARILITGGSAGIGKATAKMLANAGAKVLITGRDEKKLQNVAQELGVMYVAANVALPADIDKTFDMVNNQLGGLDVLINNAGIGEFPTLEELSLEDFQRVYNVNVFGLALMTQKAAHLFKEQNSGNIINIASTAATKGFERGTIYASSKFALRGMTECWQAELRRYNVRVILVNPSEVPTAFAQPDRKEREDVPHKLTSDEIAQAIKGALEMDSRGFIKELTVIATNPWLAEGN</sequence>
<comment type="caution">
    <text evidence="5">The sequence shown here is derived from an EMBL/GenBank/DDBJ whole genome shotgun (WGS) entry which is preliminary data.</text>
</comment>
<keyword evidence="3" id="KW-0560">Oxidoreductase</keyword>
<dbReference type="GO" id="GO:0016491">
    <property type="term" value="F:oxidoreductase activity"/>
    <property type="evidence" value="ECO:0007669"/>
    <property type="project" value="UniProtKB-KW"/>
</dbReference>
<keyword evidence="6" id="KW-1185">Reference proteome</keyword>
<keyword evidence="2" id="KW-0521">NADP</keyword>
<dbReference type="PANTHER" id="PTHR43391">
    <property type="entry name" value="RETINOL DEHYDROGENASE-RELATED"/>
    <property type="match status" value="1"/>
</dbReference>
<name>A1ZSH9_MICM2</name>
<reference evidence="5 6" key="1">
    <citation type="submission" date="2007-01" db="EMBL/GenBank/DDBJ databases">
        <authorList>
            <person name="Haygood M."/>
            <person name="Podell S."/>
            <person name="Anderson C."/>
            <person name="Hopkinson B."/>
            <person name="Roe K."/>
            <person name="Barbeau K."/>
            <person name="Gaasterland T."/>
            <person name="Ferriera S."/>
            <person name="Johnson J."/>
            <person name="Kravitz S."/>
            <person name="Beeson K."/>
            <person name="Sutton G."/>
            <person name="Rogers Y.-H."/>
            <person name="Friedman R."/>
            <person name="Frazier M."/>
            <person name="Venter J.C."/>
        </authorList>
    </citation>
    <scope>NUCLEOTIDE SEQUENCE [LARGE SCALE GENOMIC DNA]</scope>
    <source>
        <strain evidence="5 6">ATCC 23134</strain>
    </source>
</reference>
<evidence type="ECO:0000256" key="1">
    <source>
        <dbReference type="ARBA" id="ARBA00006484"/>
    </source>
</evidence>
<protein>
    <submittedName>
        <fullName evidence="5">Oxidoreductase, short-chain dehydrogenase/reductase family</fullName>
    </submittedName>
</protein>
<dbReference type="Gene3D" id="3.40.50.720">
    <property type="entry name" value="NAD(P)-binding Rossmann-like Domain"/>
    <property type="match status" value="1"/>
</dbReference>
<evidence type="ECO:0000256" key="3">
    <source>
        <dbReference type="ARBA" id="ARBA00023002"/>
    </source>
</evidence>
<comment type="similarity">
    <text evidence="1 4">Belongs to the short-chain dehydrogenases/reductases (SDR) family.</text>
</comment>
<dbReference type="eggNOG" id="COG4221">
    <property type="taxonomic scope" value="Bacteria"/>
</dbReference>
<dbReference type="PRINTS" id="PR00080">
    <property type="entry name" value="SDRFAMILY"/>
</dbReference>
<accession>A1ZSH9</accession>